<evidence type="ECO:0000256" key="3">
    <source>
        <dbReference type="ARBA" id="ARBA00022630"/>
    </source>
</evidence>
<name>A0A1F7SNB7_9BACT</name>
<dbReference type="PROSITE" id="PS51384">
    <property type="entry name" value="FAD_FR"/>
    <property type="match status" value="1"/>
</dbReference>
<organism evidence="15 16">
    <name type="scientific">Candidatus Schekmanbacteria bacterium RIFCSPLOWO2_12_FULL_38_15</name>
    <dbReference type="NCBI Taxonomy" id="1817883"/>
    <lineage>
        <taxon>Bacteria</taxon>
        <taxon>Candidatus Schekmaniibacteriota</taxon>
    </lineage>
</organism>
<evidence type="ECO:0000256" key="1">
    <source>
        <dbReference type="ARBA" id="ARBA00006422"/>
    </source>
</evidence>
<dbReference type="Proteomes" id="UP000178082">
    <property type="component" value="Unassembled WGS sequence"/>
</dbReference>
<dbReference type="InterPro" id="IPR017927">
    <property type="entry name" value="FAD-bd_FR_type"/>
</dbReference>
<feature type="binding site" evidence="12">
    <location>
        <position position="251"/>
    </location>
    <ligand>
        <name>[2Fe-2S] cluster</name>
        <dbReference type="ChEBI" id="CHEBI:190135"/>
    </ligand>
</feature>
<evidence type="ECO:0000256" key="13">
    <source>
        <dbReference type="SAM" id="Phobius"/>
    </source>
</evidence>
<dbReference type="InterPro" id="IPR050353">
    <property type="entry name" value="PyrK_electron_transfer"/>
</dbReference>
<gene>
    <name evidence="15" type="ORF">A3G31_04540</name>
</gene>
<dbReference type="InterPro" id="IPR019480">
    <property type="entry name" value="Dihydroorotate_DH_Fe-S-bd"/>
</dbReference>
<comment type="cofactor">
    <cofactor evidence="10">
        <name>[2Fe-2S] cluster</name>
        <dbReference type="ChEBI" id="CHEBI:190135"/>
    </cofactor>
</comment>
<keyword evidence="4 12" id="KW-0001">2Fe-2S</keyword>
<evidence type="ECO:0000313" key="16">
    <source>
        <dbReference type="Proteomes" id="UP000178082"/>
    </source>
</evidence>
<evidence type="ECO:0000256" key="8">
    <source>
        <dbReference type="ARBA" id="ARBA00023004"/>
    </source>
</evidence>
<sequence>MYAKITSNKKISPTSWEMKLTCPGIAQEAKPGQFVMVRTGNDFDAFLRRPLSIHDIKNSSSLELLYKVVGRGTEIMTGFKKGDNIDILGPLGNGFNAGNGLESAVLIAGGIGIAPLVFLLRSLIKKGIKKKNIHFLYGAKNKSEILCLNLIKNLGAKILIATEDGSLGEKGMINNQLEKLLRTLTKEKSKTSIFASGPNNMLKVVSSVAEEYEIPCQISFEANMACGFGVCLGCAVKIENNDNGSRYKMVCKDGPVFDAGEIDWEQIGK</sequence>
<feature type="domain" description="FAD-binding FR-type" evidence="14">
    <location>
        <begin position="1"/>
        <end position="97"/>
    </location>
</feature>
<evidence type="ECO:0000256" key="4">
    <source>
        <dbReference type="ARBA" id="ARBA00022714"/>
    </source>
</evidence>
<dbReference type="Pfam" id="PF10418">
    <property type="entry name" value="DHODB_Fe-S_bind"/>
    <property type="match status" value="1"/>
</dbReference>
<dbReference type="Gene3D" id="2.40.30.10">
    <property type="entry name" value="Translation factors"/>
    <property type="match status" value="1"/>
</dbReference>
<dbReference type="InterPro" id="IPR037117">
    <property type="entry name" value="Dihydroorotate_DH_ele_sf"/>
</dbReference>
<dbReference type="Gene3D" id="2.10.240.10">
    <property type="entry name" value="Dihydroorotate dehydrogenase, electron transfer subunit"/>
    <property type="match status" value="1"/>
</dbReference>
<keyword evidence="6 11" id="KW-0274">FAD</keyword>
<evidence type="ECO:0000256" key="9">
    <source>
        <dbReference type="ARBA" id="ARBA00023014"/>
    </source>
</evidence>
<dbReference type="InterPro" id="IPR012165">
    <property type="entry name" value="Cyt_c3_hydrogenase_gsu"/>
</dbReference>
<comment type="caution">
    <text evidence="15">The sequence shown here is derived from an EMBL/GenBank/DDBJ whole genome shotgun (WGS) entry which is preliminary data.</text>
</comment>
<evidence type="ECO:0000259" key="14">
    <source>
        <dbReference type="PROSITE" id="PS51384"/>
    </source>
</evidence>
<feature type="binding site" evidence="11">
    <location>
        <begin position="72"/>
        <end position="73"/>
    </location>
    <ligand>
        <name>FAD</name>
        <dbReference type="ChEBI" id="CHEBI:57692"/>
    </ligand>
</feature>
<feature type="binding site" evidence="12">
    <location>
        <position position="226"/>
    </location>
    <ligand>
        <name>[2Fe-2S] cluster</name>
        <dbReference type="ChEBI" id="CHEBI:190135"/>
    </ligand>
</feature>
<dbReference type="Pfam" id="PF00175">
    <property type="entry name" value="NAD_binding_1"/>
    <property type="match status" value="1"/>
</dbReference>
<feature type="binding site" evidence="12">
    <location>
        <position position="234"/>
    </location>
    <ligand>
        <name>[2Fe-2S] cluster</name>
        <dbReference type="ChEBI" id="CHEBI:190135"/>
    </ligand>
</feature>
<dbReference type="SUPFAM" id="SSF63380">
    <property type="entry name" value="Riboflavin synthase domain-like"/>
    <property type="match status" value="1"/>
</dbReference>
<keyword evidence="3 11" id="KW-0285">Flavoprotein</keyword>
<proteinExistence type="inferred from homology"/>
<keyword evidence="5 12" id="KW-0479">Metal-binding</keyword>
<evidence type="ECO:0000313" key="15">
    <source>
        <dbReference type="EMBL" id="OGL55280.1"/>
    </source>
</evidence>
<dbReference type="PANTHER" id="PTHR43513:SF3">
    <property type="entry name" value="DIHYDROOROTATE DEHYDROGENASE B (NAD(+)), ELECTRON TRANSFER SUBUNIT-RELATED"/>
    <property type="match status" value="1"/>
</dbReference>
<keyword evidence="8 12" id="KW-0408">Iron</keyword>
<evidence type="ECO:0000256" key="6">
    <source>
        <dbReference type="ARBA" id="ARBA00022827"/>
    </source>
</evidence>
<dbReference type="GO" id="GO:0046872">
    <property type="term" value="F:metal ion binding"/>
    <property type="evidence" value="ECO:0007669"/>
    <property type="project" value="UniProtKB-KW"/>
</dbReference>
<evidence type="ECO:0000256" key="10">
    <source>
        <dbReference type="ARBA" id="ARBA00034078"/>
    </source>
</evidence>
<feature type="binding site" evidence="11">
    <location>
        <begin position="49"/>
        <end position="52"/>
    </location>
    <ligand>
        <name>FAD</name>
        <dbReference type="ChEBI" id="CHEBI:57692"/>
    </ligand>
</feature>
<comment type="similarity">
    <text evidence="1">Belongs to the PyrK family.</text>
</comment>
<keyword evidence="9 12" id="KW-0411">Iron-sulfur</keyword>
<keyword evidence="13" id="KW-0472">Membrane</keyword>
<dbReference type="EMBL" id="MGDI01000002">
    <property type="protein sequence ID" value="OGL55280.1"/>
    <property type="molecule type" value="Genomic_DNA"/>
</dbReference>
<dbReference type="STRING" id="1817883.A3G31_04540"/>
<dbReference type="SUPFAM" id="SSF52343">
    <property type="entry name" value="Ferredoxin reductase-like, C-terminal NADP-linked domain"/>
    <property type="match status" value="1"/>
</dbReference>
<keyword evidence="7" id="KW-0249">Electron transport</keyword>
<keyword evidence="13" id="KW-1133">Transmembrane helix</keyword>
<dbReference type="PANTHER" id="PTHR43513">
    <property type="entry name" value="DIHYDROOROTATE DEHYDROGENASE B (NAD(+)), ELECTRON TRANSFER SUBUNIT"/>
    <property type="match status" value="1"/>
</dbReference>
<dbReference type="InterPro" id="IPR017938">
    <property type="entry name" value="Riboflavin_synthase-like_b-brl"/>
</dbReference>
<feature type="transmembrane region" description="Helical" evidence="13">
    <location>
        <begin position="104"/>
        <end position="124"/>
    </location>
</feature>
<dbReference type="GO" id="GO:0016491">
    <property type="term" value="F:oxidoreductase activity"/>
    <property type="evidence" value="ECO:0007669"/>
    <property type="project" value="InterPro"/>
</dbReference>
<dbReference type="AlphaFoldDB" id="A0A1F7SNB7"/>
<comment type="cofactor">
    <cofactor evidence="11">
        <name>FAD</name>
        <dbReference type="ChEBI" id="CHEBI:57692"/>
    </cofactor>
    <text evidence="11">Binds 1 FAD per subunit.</text>
</comment>
<evidence type="ECO:0000256" key="5">
    <source>
        <dbReference type="ARBA" id="ARBA00022723"/>
    </source>
</evidence>
<feature type="binding site" evidence="12">
    <location>
        <position position="231"/>
    </location>
    <ligand>
        <name>[2Fe-2S] cluster</name>
        <dbReference type="ChEBI" id="CHEBI:190135"/>
    </ligand>
</feature>
<dbReference type="Gene3D" id="3.40.50.80">
    <property type="entry name" value="Nucleotide-binding domain of ferredoxin-NADP reductase (FNR) module"/>
    <property type="match status" value="1"/>
</dbReference>
<comment type="cofactor">
    <cofactor evidence="12">
        <name>[2Fe-2S] cluster</name>
        <dbReference type="ChEBI" id="CHEBI:190135"/>
    </cofactor>
    <text evidence="12">Binds 1 [2Fe-2S] cluster per subunit.</text>
</comment>
<accession>A0A1F7SNB7</accession>
<reference evidence="15 16" key="1">
    <citation type="journal article" date="2016" name="Nat. Commun.">
        <title>Thousands of microbial genomes shed light on interconnected biogeochemical processes in an aquifer system.</title>
        <authorList>
            <person name="Anantharaman K."/>
            <person name="Brown C.T."/>
            <person name="Hug L.A."/>
            <person name="Sharon I."/>
            <person name="Castelle C.J."/>
            <person name="Probst A.J."/>
            <person name="Thomas B.C."/>
            <person name="Singh A."/>
            <person name="Wilkins M.J."/>
            <person name="Karaoz U."/>
            <person name="Brodie E.L."/>
            <person name="Williams K.H."/>
            <person name="Hubbard S.S."/>
            <person name="Banfield J.F."/>
        </authorList>
    </citation>
    <scope>NUCLEOTIDE SEQUENCE [LARGE SCALE GENOMIC DNA]</scope>
</reference>
<dbReference type="GO" id="GO:0006221">
    <property type="term" value="P:pyrimidine nucleotide biosynthetic process"/>
    <property type="evidence" value="ECO:0007669"/>
    <property type="project" value="InterPro"/>
</dbReference>
<dbReference type="PIRSF" id="PIRSF006816">
    <property type="entry name" value="Cyc3_hyd_g"/>
    <property type="match status" value="1"/>
</dbReference>
<dbReference type="InterPro" id="IPR039261">
    <property type="entry name" value="FNR_nucleotide-bd"/>
</dbReference>
<dbReference type="CDD" id="cd06218">
    <property type="entry name" value="DHOD_e_trans"/>
    <property type="match status" value="1"/>
</dbReference>
<dbReference type="GO" id="GO:0050660">
    <property type="term" value="F:flavin adenine dinucleotide binding"/>
    <property type="evidence" value="ECO:0007669"/>
    <property type="project" value="InterPro"/>
</dbReference>
<protein>
    <recommendedName>
        <fullName evidence="14">FAD-binding FR-type domain-containing protein</fullName>
    </recommendedName>
</protein>
<evidence type="ECO:0000256" key="2">
    <source>
        <dbReference type="ARBA" id="ARBA00022448"/>
    </source>
</evidence>
<evidence type="ECO:0000256" key="11">
    <source>
        <dbReference type="PIRSR" id="PIRSR006816-1"/>
    </source>
</evidence>
<dbReference type="GO" id="GO:0051537">
    <property type="term" value="F:2 iron, 2 sulfur cluster binding"/>
    <property type="evidence" value="ECO:0007669"/>
    <property type="project" value="UniProtKB-KW"/>
</dbReference>
<keyword evidence="13" id="KW-0812">Transmembrane</keyword>
<dbReference type="InterPro" id="IPR001433">
    <property type="entry name" value="OxRdtase_FAD/NAD-bd"/>
</dbReference>
<keyword evidence="2" id="KW-0813">Transport</keyword>
<evidence type="ECO:0000256" key="12">
    <source>
        <dbReference type="PIRSR" id="PIRSR006816-2"/>
    </source>
</evidence>
<evidence type="ECO:0000256" key="7">
    <source>
        <dbReference type="ARBA" id="ARBA00022982"/>
    </source>
</evidence>